<proteinExistence type="predicted"/>
<accession>A0A380CEF4</accession>
<gene>
    <name evidence="1" type="ORF">NCTC11388_02802</name>
</gene>
<dbReference type="InterPro" id="IPR003615">
    <property type="entry name" value="HNH_nuc"/>
</dbReference>
<evidence type="ECO:0008006" key="3">
    <source>
        <dbReference type="Google" id="ProtNLM"/>
    </source>
</evidence>
<dbReference type="Proteomes" id="UP000254893">
    <property type="component" value="Unassembled WGS sequence"/>
</dbReference>
<dbReference type="EMBL" id="UGYW01000002">
    <property type="protein sequence ID" value="SUJ18925.1"/>
    <property type="molecule type" value="Genomic_DNA"/>
</dbReference>
<protein>
    <recommendedName>
        <fullName evidence="3">HNH endonuclease</fullName>
    </recommendedName>
</protein>
<organism evidence="1 2">
    <name type="scientific">Sphingobacterium spiritivorum</name>
    <name type="common">Flavobacterium spiritivorum</name>
    <dbReference type="NCBI Taxonomy" id="258"/>
    <lineage>
        <taxon>Bacteria</taxon>
        <taxon>Pseudomonadati</taxon>
        <taxon>Bacteroidota</taxon>
        <taxon>Sphingobacteriia</taxon>
        <taxon>Sphingobacteriales</taxon>
        <taxon>Sphingobacteriaceae</taxon>
        <taxon>Sphingobacterium</taxon>
    </lineage>
</organism>
<sequence>MIKPKKGECSDCGKHTALIAKRCQSCYWKYRASLKIKETKKKKIYTIPTFSEKRKRQNVLYLKKRITFMEQNTICQARLKNCTLKATEVHHMQGRLGDLLTDESNFLAVCRNCHQEIELNPAMAKEKQFSNSRLNVGEQTTESVR</sequence>
<dbReference type="CDD" id="cd00085">
    <property type="entry name" value="HNHc"/>
    <property type="match status" value="1"/>
</dbReference>
<reference evidence="1 2" key="1">
    <citation type="submission" date="2018-06" db="EMBL/GenBank/DDBJ databases">
        <authorList>
            <consortium name="Pathogen Informatics"/>
            <person name="Doyle S."/>
        </authorList>
    </citation>
    <scope>NUCLEOTIDE SEQUENCE [LARGE SCALE GENOMIC DNA]</scope>
    <source>
        <strain evidence="1 2">NCTC11388</strain>
    </source>
</reference>
<evidence type="ECO:0000313" key="2">
    <source>
        <dbReference type="Proteomes" id="UP000254893"/>
    </source>
</evidence>
<evidence type="ECO:0000313" key="1">
    <source>
        <dbReference type="EMBL" id="SUJ18925.1"/>
    </source>
</evidence>
<dbReference type="RefSeq" id="WP_115170541.1">
    <property type="nucleotide sequence ID" value="NZ_UGYW01000002.1"/>
</dbReference>
<name>A0A380CEF4_SPHSI</name>
<dbReference type="AlphaFoldDB" id="A0A380CEF4"/>